<organism evidence="1 2">
    <name type="scientific">Geodia barretti</name>
    <name type="common">Barrett's horny sponge</name>
    <dbReference type="NCBI Taxonomy" id="519541"/>
    <lineage>
        <taxon>Eukaryota</taxon>
        <taxon>Metazoa</taxon>
        <taxon>Porifera</taxon>
        <taxon>Demospongiae</taxon>
        <taxon>Heteroscleromorpha</taxon>
        <taxon>Tetractinellida</taxon>
        <taxon>Astrophorina</taxon>
        <taxon>Geodiidae</taxon>
        <taxon>Geodia</taxon>
    </lineage>
</organism>
<dbReference type="InterPro" id="IPR011029">
    <property type="entry name" value="DEATH-like_dom_sf"/>
</dbReference>
<name>A0AA35RTJ6_GEOBA</name>
<dbReference type="Proteomes" id="UP001174909">
    <property type="component" value="Unassembled WGS sequence"/>
</dbReference>
<dbReference type="EMBL" id="CASHTH010001629">
    <property type="protein sequence ID" value="CAI8017459.1"/>
    <property type="molecule type" value="Genomic_DNA"/>
</dbReference>
<comment type="caution">
    <text evidence="1">The sequence shown here is derived from an EMBL/GenBank/DDBJ whole genome shotgun (WGS) entry which is preliminary data.</text>
</comment>
<accession>A0AA35RTJ6</accession>
<keyword evidence="2" id="KW-1185">Reference proteome</keyword>
<evidence type="ECO:0000313" key="2">
    <source>
        <dbReference type="Proteomes" id="UP001174909"/>
    </source>
</evidence>
<evidence type="ECO:0000313" key="1">
    <source>
        <dbReference type="EMBL" id="CAI8017459.1"/>
    </source>
</evidence>
<protein>
    <submittedName>
        <fullName evidence="1">Uncharacterized protein</fullName>
    </submittedName>
</protein>
<reference evidence="1" key="1">
    <citation type="submission" date="2023-03" db="EMBL/GenBank/DDBJ databases">
        <authorList>
            <person name="Steffen K."/>
            <person name="Cardenas P."/>
        </authorList>
    </citation>
    <scope>NUCLEOTIDE SEQUENCE</scope>
</reference>
<dbReference type="Gene3D" id="1.10.533.10">
    <property type="entry name" value="Death Domain, Fas"/>
    <property type="match status" value="1"/>
</dbReference>
<proteinExistence type="predicted"/>
<dbReference type="AlphaFoldDB" id="A0AA35RTJ6"/>
<gene>
    <name evidence="1" type="ORF">GBAR_LOCUS10589</name>
</gene>
<sequence>MAVISRDHLTAVGETPTFWDSTELEDKIARSYPGDYGLQKQECLEVWKEERGERHVPSLISAAEEARDKELADNIRDMSKKT</sequence>